<gene>
    <name evidence="2" type="ORF">ACFFIX_21330</name>
</gene>
<dbReference type="Pfam" id="PF20229">
    <property type="entry name" value="ChrB_N"/>
    <property type="match status" value="1"/>
</dbReference>
<dbReference type="RefSeq" id="WP_378937696.1">
    <property type="nucleotide sequence ID" value="NZ_JBHLVO010000027.1"/>
</dbReference>
<evidence type="ECO:0000313" key="3">
    <source>
        <dbReference type="Proteomes" id="UP001589854"/>
    </source>
</evidence>
<protein>
    <submittedName>
        <fullName evidence="2">Chromate resistance protein ChrB</fullName>
    </submittedName>
</protein>
<evidence type="ECO:0000259" key="1">
    <source>
        <dbReference type="Pfam" id="PF20229"/>
    </source>
</evidence>
<comment type="caution">
    <text evidence="2">The sequence shown here is derived from an EMBL/GenBank/DDBJ whole genome shotgun (WGS) entry which is preliminary data.</text>
</comment>
<organism evidence="2 3">
    <name type="scientific">Metabacillus herbersteinensis</name>
    <dbReference type="NCBI Taxonomy" id="283816"/>
    <lineage>
        <taxon>Bacteria</taxon>
        <taxon>Bacillati</taxon>
        <taxon>Bacillota</taxon>
        <taxon>Bacilli</taxon>
        <taxon>Bacillales</taxon>
        <taxon>Bacillaceae</taxon>
        <taxon>Metabacillus</taxon>
    </lineage>
</organism>
<feature type="domain" description="ChrB N-terminal" evidence="1">
    <location>
        <begin position="19"/>
        <end position="100"/>
    </location>
</feature>
<evidence type="ECO:0000313" key="2">
    <source>
        <dbReference type="EMBL" id="MFC0273930.1"/>
    </source>
</evidence>
<dbReference type="Proteomes" id="UP001589854">
    <property type="component" value="Unassembled WGS sequence"/>
</dbReference>
<name>A0ABV6GJR4_9BACI</name>
<proteinExistence type="predicted"/>
<reference evidence="2 3" key="1">
    <citation type="submission" date="2024-09" db="EMBL/GenBank/DDBJ databases">
        <authorList>
            <person name="Sun Q."/>
            <person name="Mori K."/>
        </authorList>
    </citation>
    <scope>NUCLEOTIDE SEQUENCE [LARGE SCALE GENOMIC DNA]</scope>
    <source>
        <strain evidence="2 3">CCM 7228</strain>
    </source>
</reference>
<accession>A0ABV6GJR4</accession>
<dbReference type="InterPro" id="IPR046858">
    <property type="entry name" value="ChrB_N"/>
</dbReference>
<keyword evidence="3" id="KW-1185">Reference proteome</keyword>
<dbReference type="EMBL" id="JBHLVO010000027">
    <property type="protein sequence ID" value="MFC0273930.1"/>
    <property type="molecule type" value="Genomic_DNA"/>
</dbReference>
<sequence>MKVWLHLHYKVPRNPTSRRVYVWRKLKKRLGAILLHDSVWILPKNPWTLEQFEWLVMEIKEMEGEASLWEASLLLGQKDENLIQQFIAQVNEEYQEILNDLYVEKGDLVSLSKRYQRVKMIDYFDSPEGIKVQEAIKKARRN</sequence>